<dbReference type="AlphaFoldDB" id="A0A9W6H087"/>
<dbReference type="Gene3D" id="1.20.120.1600">
    <property type="match status" value="1"/>
</dbReference>
<reference evidence="4" key="2">
    <citation type="submission" date="2023-01" db="EMBL/GenBank/DDBJ databases">
        <authorList>
            <person name="Sun Q."/>
            <person name="Evtushenko L."/>
        </authorList>
    </citation>
    <scope>NUCLEOTIDE SEQUENCE</scope>
    <source>
        <strain evidence="4">VKM Ac-1020</strain>
    </source>
</reference>
<reference evidence="4" key="1">
    <citation type="journal article" date="2014" name="Int. J. Syst. Evol. Microbiol.">
        <title>Complete genome sequence of Corynebacterium casei LMG S-19264T (=DSM 44701T), isolated from a smear-ripened cheese.</title>
        <authorList>
            <consortium name="US DOE Joint Genome Institute (JGI-PGF)"/>
            <person name="Walter F."/>
            <person name="Albersmeier A."/>
            <person name="Kalinowski J."/>
            <person name="Ruckert C."/>
        </authorList>
    </citation>
    <scope>NUCLEOTIDE SEQUENCE</scope>
    <source>
        <strain evidence="4">VKM Ac-1020</strain>
    </source>
</reference>
<gene>
    <name evidence="4" type="ORF">GCM10017576_02360</name>
</gene>
<keyword evidence="3" id="KW-0460">Magnesium</keyword>
<dbReference type="SFLD" id="SFLDS00003">
    <property type="entry name" value="Haloacid_Dehalogenase"/>
    <property type="match status" value="1"/>
</dbReference>
<dbReference type="InterPro" id="IPR006439">
    <property type="entry name" value="HAD-SF_hydro_IA"/>
</dbReference>
<comment type="caution">
    <text evidence="4">The sequence shown here is derived from an EMBL/GenBank/DDBJ whole genome shotgun (WGS) entry which is preliminary data.</text>
</comment>
<protein>
    <submittedName>
        <fullName evidence="4">Hydrolase</fullName>
    </submittedName>
</protein>
<name>A0A9W6H087_9MICO</name>
<organism evidence="4 5">
    <name type="scientific">Microbacterium barkeri</name>
    <dbReference type="NCBI Taxonomy" id="33917"/>
    <lineage>
        <taxon>Bacteria</taxon>
        <taxon>Bacillati</taxon>
        <taxon>Actinomycetota</taxon>
        <taxon>Actinomycetes</taxon>
        <taxon>Micrococcales</taxon>
        <taxon>Microbacteriaceae</taxon>
        <taxon>Microbacterium</taxon>
    </lineage>
</organism>
<dbReference type="SFLD" id="SFLDG01129">
    <property type="entry name" value="C1.5:_HAD__Beta-PGM__Phosphata"/>
    <property type="match status" value="1"/>
</dbReference>
<proteinExistence type="predicted"/>
<dbReference type="EMBL" id="BSEJ01000001">
    <property type="protein sequence ID" value="GLJ60107.1"/>
    <property type="molecule type" value="Genomic_DNA"/>
</dbReference>
<evidence type="ECO:0000313" key="4">
    <source>
        <dbReference type="EMBL" id="GLJ60107.1"/>
    </source>
</evidence>
<dbReference type="Gene3D" id="3.40.50.1000">
    <property type="entry name" value="HAD superfamily/HAD-like"/>
    <property type="match status" value="1"/>
</dbReference>
<evidence type="ECO:0000256" key="3">
    <source>
        <dbReference type="ARBA" id="ARBA00022842"/>
    </source>
</evidence>
<dbReference type="Proteomes" id="UP001142462">
    <property type="component" value="Unassembled WGS sequence"/>
</dbReference>
<dbReference type="InterPro" id="IPR036412">
    <property type="entry name" value="HAD-like_sf"/>
</dbReference>
<dbReference type="PANTHER" id="PTHR46470">
    <property type="entry name" value="N-ACYLNEURAMINATE-9-PHOSPHATASE"/>
    <property type="match status" value="1"/>
</dbReference>
<dbReference type="GO" id="GO:0016787">
    <property type="term" value="F:hydrolase activity"/>
    <property type="evidence" value="ECO:0007669"/>
    <property type="project" value="UniProtKB-KW"/>
</dbReference>
<dbReference type="SUPFAM" id="SSF56784">
    <property type="entry name" value="HAD-like"/>
    <property type="match status" value="1"/>
</dbReference>
<dbReference type="PANTHER" id="PTHR46470:SF4">
    <property type="entry name" value="5-AMINO-6-(5-PHOSPHO-D-RIBITYLAMINO)URACIL PHOSPHATASE YIGB"/>
    <property type="match status" value="1"/>
</dbReference>
<dbReference type="InterPro" id="IPR023214">
    <property type="entry name" value="HAD_sf"/>
</dbReference>
<dbReference type="NCBIfam" id="TIGR01549">
    <property type="entry name" value="HAD-SF-IA-v1"/>
    <property type="match status" value="1"/>
</dbReference>
<keyword evidence="2 4" id="KW-0378">Hydrolase</keyword>
<dbReference type="Pfam" id="PF00702">
    <property type="entry name" value="Hydrolase"/>
    <property type="match status" value="1"/>
</dbReference>
<dbReference type="RefSeq" id="WP_271171837.1">
    <property type="nucleotide sequence ID" value="NZ_BSEJ01000001.1"/>
</dbReference>
<comment type="cofactor">
    <cofactor evidence="1">
        <name>Mg(2+)</name>
        <dbReference type="ChEBI" id="CHEBI:18420"/>
    </cofactor>
</comment>
<keyword evidence="5" id="KW-1185">Reference proteome</keyword>
<evidence type="ECO:0000256" key="1">
    <source>
        <dbReference type="ARBA" id="ARBA00001946"/>
    </source>
</evidence>
<accession>A0A9W6H087</accession>
<dbReference type="InterPro" id="IPR051400">
    <property type="entry name" value="HAD-like_hydrolase"/>
</dbReference>
<sequence length="221" mass="24814">MTLRGVIFDLDGTLLDTRSAQDAAARAWATEQGDTAADVAERWHLIAERHYRRYQLREIGFEDQRRERVREFLGMELTDAEASELFSTYLERYEAGWQRYADALPALQRARAASLRIVVLSNGQAAQQMRKLERFGLAEAIDAAVFSSELPAGKPDPRAFHAALAAIDVDARDAWMVGDNWDADVCGARGAGVFPVYLDRENSRPTTECRRVTSLAELEFS</sequence>
<evidence type="ECO:0000256" key="2">
    <source>
        <dbReference type="ARBA" id="ARBA00022801"/>
    </source>
</evidence>
<evidence type="ECO:0000313" key="5">
    <source>
        <dbReference type="Proteomes" id="UP001142462"/>
    </source>
</evidence>
<dbReference type="PRINTS" id="PR00413">
    <property type="entry name" value="HADHALOGNASE"/>
</dbReference>
<dbReference type="GO" id="GO:0044281">
    <property type="term" value="P:small molecule metabolic process"/>
    <property type="evidence" value="ECO:0007669"/>
    <property type="project" value="UniProtKB-ARBA"/>
</dbReference>